<feature type="domain" description="C3H1-type" evidence="19">
    <location>
        <begin position="172"/>
        <end position="194"/>
    </location>
</feature>
<dbReference type="InterPro" id="IPR036855">
    <property type="entry name" value="Znf_CCCH_sf"/>
</dbReference>
<dbReference type="Pfam" id="PF00076">
    <property type="entry name" value="RRM_1"/>
    <property type="match status" value="1"/>
</dbReference>
<dbReference type="InterPro" id="IPR000504">
    <property type="entry name" value="RRM_dom"/>
</dbReference>
<keyword evidence="9 16" id="KW-0863">Zinc-finger</keyword>
<dbReference type="Gene3D" id="3.30.70.330">
    <property type="match status" value="1"/>
</dbReference>
<evidence type="ECO:0000256" key="9">
    <source>
        <dbReference type="ARBA" id="ARBA00022771"/>
    </source>
</evidence>
<comment type="subcellular location">
    <subcellularLocation>
        <location evidence="2">Cytoplasm</location>
    </subcellularLocation>
    <subcellularLocation>
        <location evidence="1">Nucleus</location>
    </subcellularLocation>
</comment>
<feature type="region of interest" description="Disordered" evidence="17">
    <location>
        <begin position="313"/>
        <end position="441"/>
    </location>
</feature>
<dbReference type="PROSITE" id="PS50102">
    <property type="entry name" value="RRM"/>
    <property type="match status" value="1"/>
</dbReference>
<evidence type="ECO:0000259" key="19">
    <source>
        <dbReference type="PROSITE" id="PS50103"/>
    </source>
</evidence>
<name>E4X440_OIKDI</name>
<dbReference type="InterPro" id="IPR000571">
    <property type="entry name" value="Znf_CCCH"/>
</dbReference>
<reference evidence="20" key="1">
    <citation type="journal article" date="2010" name="Science">
        <title>Plasticity of animal genome architecture unmasked by rapid evolution of a pelagic tunicate.</title>
        <authorList>
            <person name="Denoeud F."/>
            <person name="Henriet S."/>
            <person name="Mungpakdee S."/>
            <person name="Aury J.M."/>
            <person name="Da Silva C."/>
            <person name="Brinkmann H."/>
            <person name="Mikhaleva J."/>
            <person name="Olsen L.C."/>
            <person name="Jubin C."/>
            <person name="Canestro C."/>
            <person name="Bouquet J.M."/>
            <person name="Danks G."/>
            <person name="Poulain J."/>
            <person name="Campsteijn C."/>
            <person name="Adamski M."/>
            <person name="Cross I."/>
            <person name="Yadetie F."/>
            <person name="Muffato M."/>
            <person name="Louis A."/>
            <person name="Butcher S."/>
            <person name="Tsagkogeorga G."/>
            <person name="Konrad A."/>
            <person name="Singh S."/>
            <person name="Jensen M.F."/>
            <person name="Cong E.H."/>
            <person name="Eikeseth-Otteraa H."/>
            <person name="Noel B."/>
            <person name="Anthouard V."/>
            <person name="Porcel B.M."/>
            <person name="Kachouri-Lafond R."/>
            <person name="Nishino A."/>
            <person name="Ugolini M."/>
            <person name="Chourrout P."/>
            <person name="Nishida H."/>
            <person name="Aasland R."/>
            <person name="Huzurbazar S."/>
            <person name="Westhof E."/>
            <person name="Delsuc F."/>
            <person name="Lehrach H."/>
            <person name="Reinhardt R."/>
            <person name="Weissenbach J."/>
            <person name="Roy S.W."/>
            <person name="Artiguenave F."/>
            <person name="Postlethwait J.H."/>
            <person name="Manak J.R."/>
            <person name="Thompson E.M."/>
            <person name="Jaillon O."/>
            <person name="Du Pasquier L."/>
            <person name="Boudinot P."/>
            <person name="Liberles D.A."/>
            <person name="Volff J.N."/>
            <person name="Philippe H."/>
            <person name="Lenhard B."/>
            <person name="Roest Crollius H."/>
            <person name="Wincker P."/>
            <person name="Chourrout D."/>
        </authorList>
    </citation>
    <scope>NUCLEOTIDE SEQUENCE [LARGE SCALE GENOMIC DNA]</scope>
</reference>
<evidence type="ECO:0000256" key="3">
    <source>
        <dbReference type="ARBA" id="ARBA00007781"/>
    </source>
</evidence>
<evidence type="ECO:0000313" key="21">
    <source>
        <dbReference type="Proteomes" id="UP000001307"/>
    </source>
</evidence>
<keyword evidence="10 16" id="KW-0862">Zinc</keyword>
<dbReference type="SUPFAM" id="SSF54928">
    <property type="entry name" value="RNA-binding domain, RBD"/>
    <property type="match status" value="1"/>
</dbReference>
<dbReference type="GO" id="GO:0006397">
    <property type="term" value="P:mRNA processing"/>
    <property type="evidence" value="ECO:0007669"/>
    <property type="project" value="UniProtKB-KW"/>
</dbReference>
<protein>
    <recommendedName>
        <fullName evidence="4">Pre-mRNA-splicing factor RBM22</fullName>
    </recommendedName>
    <alternativeName>
        <fullName evidence="14">RNA-binding motif protein 22</fullName>
    </alternativeName>
</protein>
<evidence type="ECO:0000256" key="7">
    <source>
        <dbReference type="ARBA" id="ARBA00022723"/>
    </source>
</evidence>
<dbReference type="GO" id="GO:0008270">
    <property type="term" value="F:zinc ion binding"/>
    <property type="evidence" value="ECO:0007669"/>
    <property type="project" value="UniProtKB-KW"/>
</dbReference>
<dbReference type="GO" id="GO:0071006">
    <property type="term" value="C:U2-type catalytic step 1 spliceosome"/>
    <property type="evidence" value="ECO:0007669"/>
    <property type="project" value="TreeGrafter"/>
</dbReference>
<dbReference type="PROSITE" id="PS50103">
    <property type="entry name" value="ZF_C3H1"/>
    <property type="match status" value="1"/>
</dbReference>
<dbReference type="GO" id="GO:0036002">
    <property type="term" value="F:pre-mRNA binding"/>
    <property type="evidence" value="ECO:0007669"/>
    <property type="project" value="TreeGrafter"/>
</dbReference>
<dbReference type="GO" id="GO:0071007">
    <property type="term" value="C:U2-type catalytic step 2 spliceosome"/>
    <property type="evidence" value="ECO:0007669"/>
    <property type="project" value="TreeGrafter"/>
</dbReference>
<dbReference type="InterPro" id="IPR039171">
    <property type="entry name" value="Cwc2/Slt11"/>
</dbReference>
<dbReference type="OrthoDB" id="10259600at2759"/>
<proteinExistence type="inferred from homology"/>
<evidence type="ECO:0000256" key="15">
    <source>
        <dbReference type="PROSITE-ProRule" id="PRU00176"/>
    </source>
</evidence>
<dbReference type="GO" id="GO:0017070">
    <property type="term" value="F:U6 snRNA binding"/>
    <property type="evidence" value="ECO:0007669"/>
    <property type="project" value="TreeGrafter"/>
</dbReference>
<dbReference type="GO" id="GO:0008380">
    <property type="term" value="P:RNA splicing"/>
    <property type="evidence" value="ECO:0007669"/>
    <property type="project" value="UniProtKB-KW"/>
</dbReference>
<keyword evidence="11 15" id="KW-0694">RNA-binding</keyword>
<gene>
    <name evidence="20" type="ORF">GSOID_T00001155001</name>
</gene>
<dbReference type="Gene3D" id="1.20.120.1350">
    <property type="entry name" value="Pneumovirus matrix protein 2 (M2), zinc-binding domain"/>
    <property type="match status" value="1"/>
</dbReference>
<feature type="domain" description="RRM" evidence="18">
    <location>
        <begin position="240"/>
        <end position="313"/>
    </location>
</feature>
<dbReference type="InterPro" id="IPR012677">
    <property type="entry name" value="Nucleotide-bd_a/b_plait_sf"/>
</dbReference>
<dbReference type="GO" id="GO:0000974">
    <property type="term" value="C:Prp19 complex"/>
    <property type="evidence" value="ECO:0007669"/>
    <property type="project" value="TreeGrafter"/>
</dbReference>
<dbReference type="InterPro" id="IPR057674">
    <property type="entry name" value="Znf-CCCH_RBM22"/>
</dbReference>
<keyword evidence="12" id="KW-0508">mRNA splicing</keyword>
<feature type="compositionally biased region" description="Basic and acidic residues" evidence="17">
    <location>
        <begin position="427"/>
        <end position="441"/>
    </location>
</feature>
<evidence type="ECO:0000256" key="6">
    <source>
        <dbReference type="ARBA" id="ARBA00022664"/>
    </source>
</evidence>
<dbReference type="FunFam" id="4.10.1000.10:FF:000006">
    <property type="entry name" value="Putative pre-mrna-splicing factor rbm22"/>
    <property type="match status" value="1"/>
</dbReference>
<evidence type="ECO:0000256" key="5">
    <source>
        <dbReference type="ARBA" id="ARBA00022490"/>
    </source>
</evidence>
<evidence type="ECO:0000256" key="13">
    <source>
        <dbReference type="ARBA" id="ARBA00023242"/>
    </source>
</evidence>
<keyword evidence="5" id="KW-0963">Cytoplasm</keyword>
<keyword evidence="6" id="KW-0507">mRNA processing</keyword>
<evidence type="ECO:0000256" key="10">
    <source>
        <dbReference type="ARBA" id="ARBA00022833"/>
    </source>
</evidence>
<dbReference type="Pfam" id="PF25584">
    <property type="entry name" value="zf-CCCH_RBM22"/>
    <property type="match status" value="1"/>
</dbReference>
<dbReference type="SMART" id="SM00356">
    <property type="entry name" value="ZnF_C3H1"/>
    <property type="match status" value="1"/>
</dbReference>
<keyword evidence="8" id="KW-0747">Spliceosome</keyword>
<keyword evidence="21" id="KW-1185">Reference proteome</keyword>
<organism evidence="20">
    <name type="scientific">Oikopleura dioica</name>
    <name type="common">Tunicate</name>
    <dbReference type="NCBI Taxonomy" id="34765"/>
    <lineage>
        <taxon>Eukaryota</taxon>
        <taxon>Metazoa</taxon>
        <taxon>Chordata</taxon>
        <taxon>Tunicata</taxon>
        <taxon>Appendicularia</taxon>
        <taxon>Copelata</taxon>
        <taxon>Oikopleuridae</taxon>
        <taxon>Oikopleura</taxon>
    </lineage>
</organism>
<keyword evidence="13" id="KW-0539">Nucleus</keyword>
<dbReference type="InParanoid" id="E4X440"/>
<accession>E4X440</accession>
<dbReference type="AlphaFoldDB" id="E4X440"/>
<evidence type="ECO:0000256" key="2">
    <source>
        <dbReference type="ARBA" id="ARBA00004496"/>
    </source>
</evidence>
<dbReference type="PANTHER" id="PTHR14089:SF6">
    <property type="entry name" value="PRE-MRNA-SPLICING FACTOR RBM22"/>
    <property type="match status" value="1"/>
</dbReference>
<dbReference type="EMBL" id="FN653024">
    <property type="protein sequence ID" value="CBY23829.1"/>
    <property type="molecule type" value="Genomic_DNA"/>
</dbReference>
<dbReference type="SMART" id="SM00360">
    <property type="entry name" value="RRM"/>
    <property type="match status" value="1"/>
</dbReference>
<feature type="zinc finger region" description="C3H1-type" evidence="16">
    <location>
        <begin position="172"/>
        <end position="194"/>
    </location>
</feature>
<evidence type="ECO:0000256" key="1">
    <source>
        <dbReference type="ARBA" id="ARBA00004123"/>
    </source>
</evidence>
<dbReference type="Proteomes" id="UP000001307">
    <property type="component" value="Unassembled WGS sequence"/>
</dbReference>
<sequence length="441" mass="49643">MYCNTKTIDTQFYLYAINKYNRQNWEDSDFPILCPTCLGDNPYIRMMKDKYGKECSICERPFTTFRWCPGRGMRYKKTEICQTCAKMKNVCQTCVFDLEYGLPVAVRDHALGLKDDIPTGDFNKEHFHQNLGKELALQGDDLRQAHSAPNAFLERISQGRKGPYYKRNLPHICSFWVKGECRRGEECPYRHEKPSDPDDPLSVQNIVDRFYGTKDPVADKLLRRAEEMPSMAPPEDKTITTLWCGGVTSELAESDLQEYFYQFGEVACINIVQKSSCAFVQFTKRESAENAANKCYGRLDLKGVRLNVRWGKPQQSGAKHHADIEKTTPVPGLPGPLPNPGKVAQYDPSKRAKLAESVPKPMSEPIDLPAMGAMGAPRAPSDFAGPDKGGNSGFQKIHYPSQSKDRMGSGKYAHMAPPSQYNNANNAEKKPGQKRAASDWK</sequence>
<evidence type="ECO:0000256" key="12">
    <source>
        <dbReference type="ARBA" id="ARBA00023187"/>
    </source>
</evidence>
<dbReference type="PANTHER" id="PTHR14089">
    <property type="entry name" value="PRE-MRNA-SPLICING FACTOR RBM22"/>
    <property type="match status" value="1"/>
</dbReference>
<evidence type="ECO:0000256" key="17">
    <source>
        <dbReference type="SAM" id="MobiDB-lite"/>
    </source>
</evidence>
<evidence type="ECO:0000259" key="18">
    <source>
        <dbReference type="PROSITE" id="PS50102"/>
    </source>
</evidence>
<dbReference type="SUPFAM" id="SSF90229">
    <property type="entry name" value="CCCH zinc finger"/>
    <property type="match status" value="1"/>
</dbReference>
<evidence type="ECO:0000256" key="11">
    <source>
        <dbReference type="ARBA" id="ARBA00022884"/>
    </source>
</evidence>
<evidence type="ECO:0000313" key="20">
    <source>
        <dbReference type="EMBL" id="CBY23829.1"/>
    </source>
</evidence>
<dbReference type="FunCoup" id="E4X440">
    <property type="interactions" value="471"/>
</dbReference>
<evidence type="ECO:0000256" key="14">
    <source>
        <dbReference type="ARBA" id="ARBA00030793"/>
    </source>
</evidence>
<dbReference type="FunFam" id="3.30.70.330:FF:000476">
    <property type="entry name" value="Zinc finger CCCH domain-containing protein 4"/>
    <property type="match status" value="1"/>
</dbReference>
<dbReference type="Pfam" id="PF21369">
    <property type="entry name" value="STL11_N"/>
    <property type="match status" value="1"/>
</dbReference>
<dbReference type="InterPro" id="IPR035979">
    <property type="entry name" value="RBD_domain_sf"/>
</dbReference>
<feature type="compositionally biased region" description="Low complexity" evidence="17">
    <location>
        <begin position="369"/>
        <end position="380"/>
    </location>
</feature>
<evidence type="ECO:0000256" key="8">
    <source>
        <dbReference type="ARBA" id="ARBA00022728"/>
    </source>
</evidence>
<comment type="similarity">
    <text evidence="3">Belongs to the SLT11 family.</text>
</comment>
<dbReference type="InterPro" id="IPR048995">
    <property type="entry name" value="STL11/RBM22-like_N"/>
</dbReference>
<keyword evidence="7 16" id="KW-0479">Metal-binding</keyword>
<evidence type="ECO:0000256" key="16">
    <source>
        <dbReference type="PROSITE-ProRule" id="PRU00723"/>
    </source>
</evidence>
<evidence type="ECO:0000256" key="4">
    <source>
        <dbReference type="ARBA" id="ARBA00020031"/>
    </source>
</evidence>